<dbReference type="Gene3D" id="2.40.160.100">
    <property type="match status" value="1"/>
</dbReference>
<dbReference type="KEGG" id="dat:HRM2_01670"/>
<name>C0QF93_DESAH</name>
<dbReference type="Pfam" id="PF13372">
    <property type="entry name" value="Alginate_exp"/>
    <property type="match status" value="1"/>
</dbReference>
<dbReference type="OrthoDB" id="9764666at2"/>
<feature type="domain" description="Alginate export" evidence="1">
    <location>
        <begin position="44"/>
        <end position="446"/>
    </location>
</feature>
<dbReference type="STRING" id="177437.HRM2_01670"/>
<dbReference type="InterPro" id="IPR025388">
    <property type="entry name" value="Alginate_export_dom"/>
</dbReference>
<evidence type="ECO:0000313" key="3">
    <source>
        <dbReference type="Proteomes" id="UP000000442"/>
    </source>
</evidence>
<evidence type="ECO:0000313" key="2">
    <source>
        <dbReference type="EMBL" id="ACN13289.1"/>
    </source>
</evidence>
<organism evidence="2 3">
    <name type="scientific">Desulforapulum autotrophicum (strain ATCC 43914 / DSM 3382 / VKM B-1955 / HRM2)</name>
    <name type="common">Desulfobacterium autotrophicum</name>
    <dbReference type="NCBI Taxonomy" id="177437"/>
    <lineage>
        <taxon>Bacteria</taxon>
        <taxon>Pseudomonadati</taxon>
        <taxon>Thermodesulfobacteriota</taxon>
        <taxon>Desulfobacteria</taxon>
        <taxon>Desulfobacterales</taxon>
        <taxon>Desulfobacteraceae</taxon>
        <taxon>Desulforapulum</taxon>
    </lineage>
</organism>
<gene>
    <name evidence="2" type="ordered locus">HRM2_01670</name>
</gene>
<dbReference type="InterPro" id="IPR053728">
    <property type="entry name" value="Alginate_Permeability_Chnl"/>
</dbReference>
<reference evidence="2 3" key="1">
    <citation type="journal article" date="2009" name="Environ. Microbiol.">
        <title>Genome sequence of Desulfobacterium autotrophicum HRM2, a marine sulfate reducer oxidizing organic carbon completely to carbon dioxide.</title>
        <authorList>
            <person name="Strittmatter A.W."/>
            <person name="Liesegang H."/>
            <person name="Rabus R."/>
            <person name="Decker I."/>
            <person name="Amann J."/>
            <person name="Andres S."/>
            <person name="Henne A."/>
            <person name="Fricke W.F."/>
            <person name="Martinez-Arias R."/>
            <person name="Bartels D."/>
            <person name="Goesmann A."/>
            <person name="Krause L."/>
            <person name="Puehler A."/>
            <person name="Klenk H.P."/>
            <person name="Richter M."/>
            <person name="Schuler M."/>
            <person name="Gloeckner F.O."/>
            <person name="Meyerdierks A."/>
            <person name="Gottschalk G."/>
            <person name="Amann R."/>
        </authorList>
    </citation>
    <scope>NUCLEOTIDE SEQUENCE [LARGE SCALE GENOMIC DNA]</scope>
    <source>
        <strain evidence="3">ATCC 43914 / DSM 3382 / HRM2</strain>
    </source>
</reference>
<sequence length="466" mass="53700">MKKSVFPWKYRVFLLLGLFVGLLVPMAGQGLFLAQAQEDTASKLIFSAQLRARYEFQNSFNQKFYGDNPGAGKANDGFVYGRLRTGLDWYPTDKVHFALWGQHADAWGYALSDDDFYNKTFKTIHHPQKDYWELSTTYLEVKDILNTGMGIKAGRQKFSYADSRVFGPGEWGNSGRWVWDAVKLSWVFNRGFVDVFYGQTMLHEINQFSVNHRHGYESVGLYGHFELLQKPLEIIFEPMVFTKKDDHSNYTGEVDKRSGTLDSWYAGAYVKASMKGWNLEGTFLKEEGDYAKDDIDAYGYHTMLAYTFSSAWRPRLGVAYSYASGDSDPSDGKNETFHEAFGAKDKMYGRMNLFSWSNLQDYEASLTVKPREWFSVKGEVHQFKLADRHDAWSLNKKLYQDKTGESGNDVGKEIDIVATCKYFKSHTLMAGFGHFWPDEFAEKVASHKQATWAFLQWEYKFKTPLF</sequence>
<keyword evidence="3" id="KW-1185">Reference proteome</keyword>
<evidence type="ECO:0000259" key="1">
    <source>
        <dbReference type="Pfam" id="PF13372"/>
    </source>
</evidence>
<dbReference type="RefSeq" id="WP_012662538.1">
    <property type="nucleotide sequence ID" value="NC_012108.1"/>
</dbReference>
<dbReference type="eggNOG" id="COG3203">
    <property type="taxonomic scope" value="Bacteria"/>
</dbReference>
<proteinExistence type="predicted"/>
<dbReference type="AlphaFoldDB" id="C0QF93"/>
<accession>C0QF93</accession>
<dbReference type="EMBL" id="CP001087">
    <property type="protein sequence ID" value="ACN13289.1"/>
    <property type="molecule type" value="Genomic_DNA"/>
</dbReference>
<dbReference type="HOGENOM" id="CLU_639228_0_0_7"/>
<protein>
    <recommendedName>
        <fullName evidence="1">Alginate export domain-containing protein</fullName>
    </recommendedName>
</protein>
<dbReference type="Proteomes" id="UP000000442">
    <property type="component" value="Chromosome"/>
</dbReference>